<dbReference type="CTD" id="401827"/>
<dbReference type="PANTHER" id="PTHR23412">
    <property type="entry name" value="STEREOCILIN RELATED"/>
    <property type="match status" value="1"/>
</dbReference>
<evidence type="ECO:0000313" key="9">
    <source>
        <dbReference type="Ensembl" id="ENSGALP00010026726.1"/>
    </source>
</evidence>
<name>A0A8V0Z6F8_CHICK</name>
<dbReference type="InterPro" id="IPR026664">
    <property type="entry name" value="Stereocilin-rel"/>
</dbReference>
<evidence type="ECO:0000256" key="8">
    <source>
        <dbReference type="SAM" id="SignalP"/>
    </source>
</evidence>
<dbReference type="InterPro" id="IPR010335">
    <property type="entry name" value="Mesothelin"/>
</dbReference>
<feature type="region of interest" description="Disordered" evidence="7">
    <location>
        <begin position="156"/>
        <end position="175"/>
    </location>
</feature>
<keyword evidence="4" id="KW-0130">Cell adhesion</keyword>
<evidence type="ECO:0000313" key="10">
    <source>
        <dbReference type="Proteomes" id="UP000000539"/>
    </source>
</evidence>
<dbReference type="Pfam" id="PF06060">
    <property type="entry name" value="Mesothelin"/>
    <property type="match status" value="1"/>
</dbReference>
<feature type="compositionally biased region" description="Polar residues" evidence="7">
    <location>
        <begin position="574"/>
        <end position="592"/>
    </location>
</feature>
<evidence type="ECO:0000256" key="5">
    <source>
        <dbReference type="ARBA" id="ARBA00023136"/>
    </source>
</evidence>
<organism evidence="9 10">
    <name type="scientific">Gallus gallus</name>
    <name type="common">Chicken</name>
    <dbReference type="NCBI Taxonomy" id="9031"/>
    <lineage>
        <taxon>Eukaryota</taxon>
        <taxon>Metazoa</taxon>
        <taxon>Chordata</taxon>
        <taxon>Craniata</taxon>
        <taxon>Vertebrata</taxon>
        <taxon>Euteleostomi</taxon>
        <taxon>Archelosauria</taxon>
        <taxon>Archosauria</taxon>
        <taxon>Dinosauria</taxon>
        <taxon>Saurischia</taxon>
        <taxon>Theropoda</taxon>
        <taxon>Coelurosauria</taxon>
        <taxon>Aves</taxon>
        <taxon>Neognathae</taxon>
        <taxon>Galloanserae</taxon>
        <taxon>Galliformes</taxon>
        <taxon>Phasianidae</taxon>
        <taxon>Phasianinae</taxon>
        <taxon>Gallus</taxon>
    </lineage>
</organism>
<feature type="region of interest" description="Disordered" evidence="7">
    <location>
        <begin position="556"/>
        <end position="622"/>
    </location>
</feature>
<dbReference type="AlphaFoldDB" id="A0A8V0Z6F8"/>
<evidence type="ECO:0000256" key="7">
    <source>
        <dbReference type="SAM" id="MobiDB-lite"/>
    </source>
</evidence>
<dbReference type="OMA" id="CDMEPET"/>
<dbReference type="OrthoDB" id="9909579at2759"/>
<feature type="chain" id="PRO_5036479446" evidence="8">
    <location>
        <begin position="30"/>
        <end position="742"/>
    </location>
</feature>
<dbReference type="KEGG" id="gga:770761"/>
<dbReference type="Ensembl" id="ENSGALT00010044804.1">
    <property type="protein sequence ID" value="ENSGALP00010026726.1"/>
    <property type="gene ID" value="ENSGALG00010018518.1"/>
</dbReference>
<dbReference type="SMR" id="A0A8V0Z6F8"/>
<dbReference type="PANTHER" id="PTHR23412:SF15">
    <property type="entry name" value="MESOTHELIN-LIKE PROTEIN"/>
    <property type="match status" value="1"/>
</dbReference>
<sequence>MVWAAPALRFPVALMQAALAALLLGAALAATEPYADLGVLVCTMEPGTITTLHPSILEHLKLCPVLTGAQRDAVNAVLLRGSTVYGHPSGWDLETLQHLGPLALALNQTTLSLVDKATREAFARSIAATYSTQGWVQWEQSLTLLTAMAAASHPRLKRSADHEMPAPNAPSPTAGCMREPITARVLSESILLIDYDSTEQFYLCLTDSVLQTDLARVLEQPLTNEHLQVLKKRLQEVYPAGIPDAQIRWLGPLAHLYTVQELSQWQVTSADTLCALLNPSDGKWSSAQKQQLIARFLELGGNLTGPLLQQIGGIFLCDLNEEQIEKIPPEAIGNAGELNISSCSQSKKDQFYSKAQQAFASQAGTKGYYLQMRPYLGGAPAEDLKDLAEIGVDMDIDTFLALNPNELQKLSVLDVKNLLGTNIQQLKGAENQTAVMCWVKKQSQQELDQILGIGLQGGMQEPPPTIPTTTPAPLTAAPTPIATSSHLTDPNTGPGAPTPNAASPTFPHTAQSSTAVTTVTSTPAPSSVTPCSIHQPTTSKSPAATFLTTILTAVSPKATSPSSVPPPAVTRSATTSTDVPNPTGTILSTGTPLVSPAPGGTTGPAPAPCNSTTPSSPCALVPKPTSVPAATTATEMNPLSHKPTTSFPNITASTQSISSSTVKTTAVTCKTDVPPTPLGTSSTTSSREITNKAPVDVPETPKLPPGGYINLQPEPGSGSRVSSCLLHILTTAIGISLLQGLL</sequence>
<dbReference type="GO" id="GO:0007160">
    <property type="term" value="P:cell-matrix adhesion"/>
    <property type="evidence" value="ECO:0000318"/>
    <property type="project" value="GO_Central"/>
</dbReference>
<keyword evidence="10" id="KW-1185">Reference proteome</keyword>
<reference evidence="9" key="1">
    <citation type="submission" date="2020-11" db="EMBL/GenBank/DDBJ databases">
        <title>Gallus gallus (Chicken) genome, bGalGal1, GRCg7b, maternal haplotype autosomes + Z &amp; W.</title>
        <authorList>
            <person name="Warren W."/>
            <person name="Formenti G."/>
            <person name="Fedrigo O."/>
            <person name="Haase B."/>
            <person name="Mountcastle J."/>
            <person name="Balacco J."/>
            <person name="Tracey A."/>
            <person name="Schneider V."/>
            <person name="Okimoto R."/>
            <person name="Cheng H."/>
            <person name="Hawken R."/>
            <person name="Howe K."/>
            <person name="Jarvis E.D."/>
        </authorList>
    </citation>
    <scope>NUCLEOTIDE SEQUENCE [LARGE SCALE GENOMIC DNA]</scope>
    <source>
        <strain evidence="9">Broiler</strain>
    </source>
</reference>
<keyword evidence="5" id="KW-0472">Membrane</keyword>
<comment type="subcellular location">
    <subcellularLocation>
        <location evidence="1">Membrane</location>
    </subcellularLocation>
</comment>
<evidence type="ECO:0000256" key="3">
    <source>
        <dbReference type="ARBA" id="ARBA00022729"/>
    </source>
</evidence>
<protein>
    <submittedName>
        <fullName evidence="9">Mesothelin like</fullName>
    </submittedName>
</protein>
<keyword evidence="6" id="KW-0325">Glycoprotein</keyword>
<dbReference type="GeneID" id="770761"/>
<dbReference type="GeneTree" id="ENSGT00950000182957"/>
<reference evidence="9" key="2">
    <citation type="submission" date="2025-08" db="UniProtKB">
        <authorList>
            <consortium name="Ensembl"/>
        </authorList>
    </citation>
    <scope>IDENTIFICATION</scope>
    <source>
        <strain evidence="9">broiler</strain>
    </source>
</reference>
<evidence type="ECO:0000256" key="1">
    <source>
        <dbReference type="ARBA" id="ARBA00004370"/>
    </source>
</evidence>
<dbReference type="Proteomes" id="UP000000539">
    <property type="component" value="Chromosome 14"/>
</dbReference>
<dbReference type="GO" id="GO:0016020">
    <property type="term" value="C:membrane"/>
    <property type="evidence" value="ECO:0007669"/>
    <property type="project" value="UniProtKB-SubCell"/>
</dbReference>
<evidence type="ECO:0000256" key="2">
    <source>
        <dbReference type="ARBA" id="ARBA00011016"/>
    </source>
</evidence>
<feature type="region of interest" description="Disordered" evidence="7">
    <location>
        <begin position="460"/>
        <end position="539"/>
    </location>
</feature>
<comment type="similarity">
    <text evidence="2">Belongs to the mesothelin family.</text>
</comment>
<feature type="region of interest" description="Disordered" evidence="7">
    <location>
        <begin position="670"/>
        <end position="702"/>
    </location>
</feature>
<reference evidence="9" key="3">
    <citation type="submission" date="2025-09" db="UniProtKB">
        <authorList>
            <consortium name="Ensembl"/>
        </authorList>
    </citation>
    <scope>IDENTIFICATION</scope>
    <source>
        <strain evidence="9">broiler</strain>
    </source>
</reference>
<accession>A0A8V0Z6F8</accession>
<evidence type="ECO:0000256" key="6">
    <source>
        <dbReference type="ARBA" id="ARBA00023180"/>
    </source>
</evidence>
<dbReference type="GO" id="GO:0009986">
    <property type="term" value="C:cell surface"/>
    <property type="evidence" value="ECO:0000318"/>
    <property type="project" value="GO_Central"/>
</dbReference>
<dbReference type="Gene3D" id="1.20.970.40">
    <property type="match status" value="1"/>
</dbReference>
<dbReference type="RefSeq" id="XP_001234087.4">
    <property type="nucleotide sequence ID" value="XM_001234086.7"/>
</dbReference>
<feature type="compositionally biased region" description="Low complexity" evidence="7">
    <location>
        <begin position="467"/>
        <end position="483"/>
    </location>
</feature>
<feature type="signal peptide" evidence="8">
    <location>
        <begin position="1"/>
        <end position="29"/>
    </location>
</feature>
<proteinExistence type="inferred from homology"/>
<gene>
    <name evidence="9" type="primary">MSLNL</name>
</gene>
<dbReference type="GlyGen" id="A0A8V0Z6F8">
    <property type="glycosylation" value="2 sites"/>
</dbReference>
<evidence type="ECO:0000256" key="4">
    <source>
        <dbReference type="ARBA" id="ARBA00022889"/>
    </source>
</evidence>
<feature type="compositionally biased region" description="Low complexity" evidence="7">
    <location>
        <begin position="509"/>
        <end position="530"/>
    </location>
</feature>
<keyword evidence="3 8" id="KW-0732">Signal</keyword>